<evidence type="ECO:0000256" key="7">
    <source>
        <dbReference type="ARBA" id="ARBA00022989"/>
    </source>
</evidence>
<keyword evidence="5" id="KW-0592">Phosphate transport</keyword>
<dbReference type="InterPro" id="IPR000515">
    <property type="entry name" value="MetI-like"/>
</dbReference>
<dbReference type="Gene3D" id="1.10.3720.10">
    <property type="entry name" value="MetI-like"/>
    <property type="match status" value="1"/>
</dbReference>
<comment type="similarity">
    <text evidence="2 9">Belongs to the binding-protein-dependent transport system permease family. CysTW subfamily.</text>
</comment>
<accession>A0A7C1E695</accession>
<dbReference type="PROSITE" id="PS50928">
    <property type="entry name" value="ABC_TM1"/>
    <property type="match status" value="1"/>
</dbReference>
<keyword evidence="8 9" id="KW-0472">Membrane</keyword>
<organism evidence="11">
    <name type="scientific">Fervidicoccus fontis</name>
    <dbReference type="NCBI Taxonomy" id="683846"/>
    <lineage>
        <taxon>Archaea</taxon>
        <taxon>Thermoproteota</taxon>
        <taxon>Thermoprotei</taxon>
        <taxon>Fervidicoccales</taxon>
        <taxon>Fervidicoccaceae</taxon>
        <taxon>Fervidicoccus</taxon>
    </lineage>
</organism>
<dbReference type="PANTHER" id="PTHR42922:SF1">
    <property type="entry name" value="PHOSPHATE TRANSPORT SYSTEM PERMEASE PROTEIN PSTA"/>
    <property type="match status" value="1"/>
</dbReference>
<feature type="transmembrane region" description="Helical" evidence="9">
    <location>
        <begin position="186"/>
        <end position="207"/>
    </location>
</feature>
<evidence type="ECO:0000256" key="5">
    <source>
        <dbReference type="ARBA" id="ARBA00022592"/>
    </source>
</evidence>
<dbReference type="CDD" id="cd06261">
    <property type="entry name" value="TM_PBP2"/>
    <property type="match status" value="1"/>
</dbReference>
<dbReference type="GO" id="GO:0035435">
    <property type="term" value="P:phosphate ion transmembrane transport"/>
    <property type="evidence" value="ECO:0007669"/>
    <property type="project" value="InterPro"/>
</dbReference>
<feature type="transmembrane region" description="Helical" evidence="9">
    <location>
        <begin position="107"/>
        <end position="130"/>
    </location>
</feature>
<reference evidence="11" key="1">
    <citation type="journal article" date="2020" name="mSystems">
        <title>Genome- and Community-Level Interaction Insights into Carbon Utilization and Element Cycling Functions of Hydrothermarchaeota in Hydrothermal Sediment.</title>
        <authorList>
            <person name="Zhou Z."/>
            <person name="Liu Y."/>
            <person name="Xu W."/>
            <person name="Pan J."/>
            <person name="Luo Z.H."/>
            <person name="Li M."/>
        </authorList>
    </citation>
    <scope>NUCLEOTIDE SEQUENCE [LARGE SCALE GENOMIC DNA]</scope>
    <source>
        <strain evidence="11">SpSt-123</strain>
    </source>
</reference>
<dbReference type="NCBIfam" id="TIGR00974">
    <property type="entry name" value="3a0107s02c"/>
    <property type="match status" value="1"/>
</dbReference>
<evidence type="ECO:0000256" key="3">
    <source>
        <dbReference type="ARBA" id="ARBA00022448"/>
    </source>
</evidence>
<gene>
    <name evidence="11" type="primary">pstA</name>
    <name evidence="11" type="ORF">ENO04_05995</name>
</gene>
<evidence type="ECO:0000256" key="1">
    <source>
        <dbReference type="ARBA" id="ARBA00004651"/>
    </source>
</evidence>
<keyword evidence="3" id="KW-0813">Transport</keyword>
<evidence type="ECO:0000259" key="10">
    <source>
        <dbReference type="PROSITE" id="PS50928"/>
    </source>
</evidence>
<dbReference type="GO" id="GO:0005315">
    <property type="term" value="F:phosphate transmembrane transporter activity"/>
    <property type="evidence" value="ECO:0007669"/>
    <property type="project" value="InterPro"/>
</dbReference>
<keyword evidence="7 9" id="KW-1133">Transmembrane helix</keyword>
<sequence length="283" mass="31365">MQLNKVLKKKILIDKAFTIILICAMIIYLVPIISIIYETVSRGLPALNLDFFTKPIPTAGEEGGGIANAIQGTVISIALASLIGIPVGILSGIFLSEYRELKITSFIRFINEVFHGIPSIIIGIFSFVLISRRIGFSVLAASFSLALIMIPIVTIVTQESLKMVPATIREAAFSLGIPKWKTTIFIVLRGAWQGIVTGILLSIGRIIGESAPILVTMGFYRWWFSGLDRPVSNMALNIFVFAMSPFQNWVRLAWGTALVLLVLVLLLNIIPRLMMLRREVRYE</sequence>
<dbReference type="AlphaFoldDB" id="A0A7C1E695"/>
<evidence type="ECO:0000256" key="9">
    <source>
        <dbReference type="RuleBase" id="RU363043"/>
    </source>
</evidence>
<dbReference type="PANTHER" id="PTHR42922">
    <property type="entry name" value="PHOSPHATE TRANSPORT SYSTEM PERMEASE PROTEIN PSTA"/>
    <property type="match status" value="1"/>
</dbReference>
<feature type="transmembrane region" description="Helical" evidence="9">
    <location>
        <begin position="74"/>
        <end position="95"/>
    </location>
</feature>
<evidence type="ECO:0000313" key="11">
    <source>
        <dbReference type="EMBL" id="HDS11143.1"/>
    </source>
</evidence>
<name>A0A7C1E695_9CREN</name>
<dbReference type="SUPFAM" id="SSF161098">
    <property type="entry name" value="MetI-like"/>
    <property type="match status" value="1"/>
</dbReference>
<dbReference type="InterPro" id="IPR035906">
    <property type="entry name" value="MetI-like_sf"/>
</dbReference>
<dbReference type="EMBL" id="DSDY01000180">
    <property type="protein sequence ID" value="HDS11143.1"/>
    <property type="molecule type" value="Genomic_DNA"/>
</dbReference>
<feature type="domain" description="ABC transmembrane type-1" evidence="10">
    <location>
        <begin position="70"/>
        <end position="271"/>
    </location>
</feature>
<evidence type="ECO:0000256" key="6">
    <source>
        <dbReference type="ARBA" id="ARBA00022692"/>
    </source>
</evidence>
<dbReference type="InterPro" id="IPR051408">
    <property type="entry name" value="Phosphate_transprt_permease"/>
</dbReference>
<protein>
    <recommendedName>
        <fullName evidence="9">Phosphate transport system permease protein PstA</fullName>
    </recommendedName>
</protein>
<evidence type="ECO:0000256" key="8">
    <source>
        <dbReference type="ARBA" id="ARBA00023136"/>
    </source>
</evidence>
<proteinExistence type="inferred from homology"/>
<feature type="transmembrane region" description="Helical" evidence="9">
    <location>
        <begin position="136"/>
        <end position="156"/>
    </location>
</feature>
<evidence type="ECO:0000256" key="4">
    <source>
        <dbReference type="ARBA" id="ARBA00022475"/>
    </source>
</evidence>
<comment type="caution">
    <text evidence="11">The sequence shown here is derived from an EMBL/GenBank/DDBJ whole genome shotgun (WGS) entry which is preliminary data.</text>
</comment>
<dbReference type="InterPro" id="IPR005672">
    <property type="entry name" value="Phosphate_PstA"/>
</dbReference>
<keyword evidence="4 9" id="KW-1003">Cell membrane</keyword>
<evidence type="ECO:0000256" key="2">
    <source>
        <dbReference type="ARBA" id="ARBA00007069"/>
    </source>
</evidence>
<dbReference type="Pfam" id="PF00528">
    <property type="entry name" value="BPD_transp_1"/>
    <property type="match status" value="1"/>
</dbReference>
<keyword evidence="6 9" id="KW-0812">Transmembrane</keyword>
<comment type="subcellular location">
    <subcellularLocation>
        <location evidence="1 9">Cell membrane</location>
        <topology evidence="1 9">Multi-pass membrane protein</topology>
    </subcellularLocation>
</comment>
<feature type="transmembrane region" description="Helical" evidence="9">
    <location>
        <begin position="12"/>
        <end position="37"/>
    </location>
</feature>
<feature type="transmembrane region" description="Helical" evidence="9">
    <location>
        <begin position="252"/>
        <end position="271"/>
    </location>
</feature>
<dbReference type="GO" id="GO:0005886">
    <property type="term" value="C:plasma membrane"/>
    <property type="evidence" value="ECO:0007669"/>
    <property type="project" value="UniProtKB-SubCell"/>
</dbReference>